<accession>A0A418AIP4</accession>
<evidence type="ECO:0000259" key="2">
    <source>
        <dbReference type="Pfam" id="PF13976"/>
    </source>
</evidence>
<proteinExistence type="predicted"/>
<dbReference type="Proteomes" id="UP000285060">
    <property type="component" value="Unassembled WGS sequence"/>
</dbReference>
<feature type="region of interest" description="Disordered" evidence="1">
    <location>
        <begin position="166"/>
        <end position="194"/>
    </location>
</feature>
<evidence type="ECO:0000256" key="1">
    <source>
        <dbReference type="SAM" id="MobiDB-lite"/>
    </source>
</evidence>
<dbReference type="EMBL" id="QUSY01002016">
    <property type="protein sequence ID" value="RHY22728.1"/>
    <property type="molecule type" value="Genomic_DNA"/>
</dbReference>
<evidence type="ECO:0000313" key="3">
    <source>
        <dbReference type="EMBL" id="RHY22728.1"/>
    </source>
</evidence>
<feature type="compositionally biased region" description="Pro residues" evidence="1">
    <location>
        <begin position="174"/>
        <end position="184"/>
    </location>
</feature>
<evidence type="ECO:0000313" key="4">
    <source>
        <dbReference type="Proteomes" id="UP000285060"/>
    </source>
</evidence>
<keyword evidence="4" id="KW-1185">Reference proteome</keyword>
<dbReference type="Pfam" id="PF13976">
    <property type="entry name" value="gag_pre-integrs"/>
    <property type="match status" value="1"/>
</dbReference>
<name>A0A418AIP4_9STRA</name>
<dbReference type="InterPro" id="IPR025724">
    <property type="entry name" value="GAG-pre-integrase_dom"/>
</dbReference>
<gene>
    <name evidence="3" type="ORF">DYB32_009414</name>
</gene>
<reference evidence="3 4" key="1">
    <citation type="submission" date="2018-08" db="EMBL/GenBank/DDBJ databases">
        <title>Aphanomyces genome sequencing and annotation.</title>
        <authorList>
            <person name="Minardi D."/>
            <person name="Oidtmann B."/>
            <person name="Van Der Giezen M."/>
            <person name="Studholme D.J."/>
        </authorList>
    </citation>
    <scope>NUCLEOTIDE SEQUENCE [LARGE SCALE GENOMIC DNA]</scope>
    <source>
        <strain evidence="3 4">NJM0002</strain>
    </source>
</reference>
<protein>
    <recommendedName>
        <fullName evidence="2">GAG-pre-integrase domain-containing protein</fullName>
    </recommendedName>
</protein>
<feature type="domain" description="GAG-pre-integrase" evidence="2">
    <location>
        <begin position="80"/>
        <end position="137"/>
    </location>
</feature>
<comment type="caution">
    <text evidence="3">The sequence shown here is derived from an EMBL/GenBank/DDBJ whole genome shotgun (WGS) entry which is preliminary data.</text>
</comment>
<dbReference type="AlphaFoldDB" id="A0A418AIP4"/>
<organism evidence="3 4">
    <name type="scientific">Aphanomyces invadans</name>
    <dbReference type="NCBI Taxonomy" id="157072"/>
    <lineage>
        <taxon>Eukaryota</taxon>
        <taxon>Sar</taxon>
        <taxon>Stramenopiles</taxon>
        <taxon>Oomycota</taxon>
        <taxon>Saprolegniomycetes</taxon>
        <taxon>Saprolegniales</taxon>
        <taxon>Verrucalvaceae</taxon>
        <taxon>Aphanomyces</taxon>
    </lineage>
</organism>
<sequence>MNTPSGVIPVVLIDDLFIPTIQFNLFSLSRVTSKKFEVAFREADCYVTRDDQDFAFGVRRNNLYFLDIANPLTPVELDAPDAVIGYSLVTTTDADTWHARLDHISLKHTVKTKQYTTGIELPSCKHQFCSSCLAGKQSRLPFPQRSLSSTDEPFALVHSDLCGSTTRARYNHPTHPPQQPPPPRAGCTHHGHSS</sequence>